<comment type="caution">
    <text evidence="2">The sequence shown here is derived from an EMBL/GenBank/DDBJ whole genome shotgun (WGS) entry which is preliminary data.</text>
</comment>
<dbReference type="Proteomes" id="UP000479710">
    <property type="component" value="Unassembled WGS sequence"/>
</dbReference>
<evidence type="ECO:0000256" key="1">
    <source>
        <dbReference type="SAM" id="MobiDB-lite"/>
    </source>
</evidence>
<feature type="compositionally biased region" description="Polar residues" evidence="1">
    <location>
        <begin position="24"/>
        <end position="35"/>
    </location>
</feature>
<accession>A0A6G1BTK9</accession>
<feature type="region of interest" description="Disordered" evidence="1">
    <location>
        <begin position="85"/>
        <end position="114"/>
    </location>
</feature>
<evidence type="ECO:0000313" key="3">
    <source>
        <dbReference type="Proteomes" id="UP000479710"/>
    </source>
</evidence>
<feature type="compositionally biased region" description="Basic residues" evidence="1">
    <location>
        <begin position="100"/>
        <end position="114"/>
    </location>
</feature>
<organism evidence="2 3">
    <name type="scientific">Oryza meyeriana var. granulata</name>
    <dbReference type="NCBI Taxonomy" id="110450"/>
    <lineage>
        <taxon>Eukaryota</taxon>
        <taxon>Viridiplantae</taxon>
        <taxon>Streptophyta</taxon>
        <taxon>Embryophyta</taxon>
        <taxon>Tracheophyta</taxon>
        <taxon>Spermatophyta</taxon>
        <taxon>Magnoliopsida</taxon>
        <taxon>Liliopsida</taxon>
        <taxon>Poales</taxon>
        <taxon>Poaceae</taxon>
        <taxon>BOP clade</taxon>
        <taxon>Oryzoideae</taxon>
        <taxon>Oryzeae</taxon>
        <taxon>Oryzinae</taxon>
        <taxon>Oryza</taxon>
        <taxon>Oryza meyeriana</taxon>
    </lineage>
</organism>
<dbReference type="EMBL" id="SPHZ02000011">
    <property type="protein sequence ID" value="KAF0891675.1"/>
    <property type="molecule type" value="Genomic_DNA"/>
</dbReference>
<evidence type="ECO:0000313" key="2">
    <source>
        <dbReference type="EMBL" id="KAF0891675.1"/>
    </source>
</evidence>
<proteinExistence type="predicted"/>
<feature type="compositionally biased region" description="Basic and acidic residues" evidence="1">
    <location>
        <begin position="1"/>
        <end position="10"/>
    </location>
</feature>
<dbReference type="AlphaFoldDB" id="A0A6G1BTK9"/>
<keyword evidence="3" id="KW-1185">Reference proteome</keyword>
<name>A0A6G1BTK9_9ORYZ</name>
<gene>
    <name evidence="2" type="ORF">E2562_010892</name>
</gene>
<reference evidence="2 3" key="1">
    <citation type="submission" date="2019-11" db="EMBL/GenBank/DDBJ databases">
        <title>Whole genome sequence of Oryza granulata.</title>
        <authorList>
            <person name="Li W."/>
        </authorList>
    </citation>
    <scope>NUCLEOTIDE SEQUENCE [LARGE SCALE GENOMIC DNA]</scope>
    <source>
        <strain evidence="3">cv. Menghai</strain>
        <tissue evidence="2">Leaf</tissue>
    </source>
</reference>
<sequence>MDVRRPRAFDRTPPPDTSPRAVTRNRQVTSGQSGPSGLYPHMSRANPSRRMVEASAYKYPRLAHARANPSIPRFHVVAAAPVGCHSGVSTNAASPAALHGQRRQRSRRRRGRQQ</sequence>
<protein>
    <submittedName>
        <fullName evidence="2">Uncharacterized protein</fullName>
    </submittedName>
</protein>
<feature type="region of interest" description="Disordered" evidence="1">
    <location>
        <begin position="1"/>
        <end position="46"/>
    </location>
</feature>